<name>A0A0N0UGR5_9BACL</name>
<organism evidence="2 3">
    <name type="scientific">Paenibacillus xylanivorans</name>
    <dbReference type="NCBI Taxonomy" id="1705561"/>
    <lineage>
        <taxon>Bacteria</taxon>
        <taxon>Bacillati</taxon>
        <taxon>Bacillota</taxon>
        <taxon>Bacilli</taxon>
        <taxon>Bacillales</taxon>
        <taxon>Paenibacillaceae</taxon>
        <taxon>Paenibacillus</taxon>
    </lineage>
</organism>
<protein>
    <submittedName>
        <fullName evidence="2">Uncharacterized protein</fullName>
    </submittedName>
</protein>
<evidence type="ECO:0000313" key="2">
    <source>
        <dbReference type="EMBL" id="KOY13304.1"/>
    </source>
</evidence>
<accession>A0A0N0UGR5</accession>
<dbReference type="PATRIC" id="fig|1705561.3.peg.5592"/>
<sequence>MGRGRSPGHRAQGATAPVLREAEQGARAGGEALAVMVPLELGRDRRCQAEDPATKRSHANRHIARSHQPPVNKTGVQRAEPSRALPRKGGFGWVRLSYR</sequence>
<comment type="caution">
    <text evidence="2">The sequence shown here is derived from an EMBL/GenBank/DDBJ whole genome shotgun (WGS) entry which is preliminary data.</text>
</comment>
<feature type="compositionally biased region" description="Basic residues" evidence="1">
    <location>
        <begin position="55"/>
        <end position="65"/>
    </location>
</feature>
<gene>
    <name evidence="2" type="ORF">AMS66_26600</name>
</gene>
<dbReference type="AlphaFoldDB" id="A0A0N0UGR5"/>
<evidence type="ECO:0000256" key="1">
    <source>
        <dbReference type="SAM" id="MobiDB-lite"/>
    </source>
</evidence>
<evidence type="ECO:0000313" key="3">
    <source>
        <dbReference type="Proteomes" id="UP000037688"/>
    </source>
</evidence>
<reference evidence="2 3" key="1">
    <citation type="submission" date="2015-08" db="EMBL/GenBank/DDBJ databases">
        <title>Draft genome sequence of cellulolytic and xylanolytic Paenibacillus sp. A59, isolated from a decaying forest soil from Patagonia, Argentina.</title>
        <authorList>
            <person name="Ghio S."/>
            <person name="Caceres A.M."/>
            <person name="Talia P."/>
            <person name="Grasso D."/>
            <person name="Campos E."/>
        </authorList>
    </citation>
    <scope>NUCLEOTIDE SEQUENCE [LARGE SCALE GENOMIC DNA]</scope>
    <source>
        <strain evidence="2 3">A59</strain>
    </source>
</reference>
<dbReference type="Proteomes" id="UP000037688">
    <property type="component" value="Unassembled WGS sequence"/>
</dbReference>
<proteinExistence type="predicted"/>
<feature type="region of interest" description="Disordered" evidence="1">
    <location>
        <begin position="46"/>
        <end position="91"/>
    </location>
</feature>
<keyword evidence="3" id="KW-1185">Reference proteome</keyword>
<dbReference type="EMBL" id="LITU01000081">
    <property type="protein sequence ID" value="KOY13304.1"/>
    <property type="molecule type" value="Genomic_DNA"/>
</dbReference>